<dbReference type="GO" id="GO:0003735">
    <property type="term" value="F:structural constituent of ribosome"/>
    <property type="evidence" value="ECO:0000318"/>
    <property type="project" value="GO_Central"/>
</dbReference>
<evidence type="ECO:0000256" key="2">
    <source>
        <dbReference type="ARBA" id="ARBA00011542"/>
    </source>
</evidence>
<evidence type="ECO:0000256" key="3">
    <source>
        <dbReference type="ARBA" id="ARBA00022980"/>
    </source>
</evidence>
<evidence type="ECO:0000256" key="7">
    <source>
        <dbReference type="ARBA" id="ARBA00045746"/>
    </source>
</evidence>
<dbReference type="GO" id="GO:0022627">
    <property type="term" value="C:cytosolic small ribosomal subunit"/>
    <property type="evidence" value="ECO:0000318"/>
    <property type="project" value="GO_Central"/>
</dbReference>
<dbReference type="Proteomes" id="UP000002281">
    <property type="component" value="Chromosome 20"/>
</dbReference>
<keyword evidence="3" id="KW-0689">Ribosomal protein</keyword>
<dbReference type="Ensembl" id="ENSECAT00000048804.2">
    <property type="protein sequence ID" value="ENSECAP00000026814.2"/>
    <property type="gene ID" value="ENSECAG00000038862.2"/>
</dbReference>
<reference evidence="8" key="2">
    <citation type="submission" date="2025-08" db="UniProtKB">
        <authorList>
            <consortium name="Ensembl"/>
        </authorList>
    </citation>
    <scope>IDENTIFICATION</scope>
    <source>
        <strain evidence="8">Thoroughbred</strain>
    </source>
</reference>
<dbReference type="Gene3D" id="4.10.830.10">
    <property type="entry name" value="30s Ribosomal Protein S14, Chain N"/>
    <property type="match status" value="1"/>
</dbReference>
<accession>A0A3Q2H0B1</accession>
<dbReference type="GeneID" id="100630486"/>
<evidence type="ECO:0000256" key="4">
    <source>
        <dbReference type="ARBA" id="ARBA00023274"/>
    </source>
</evidence>
<reference evidence="8" key="3">
    <citation type="submission" date="2025-09" db="UniProtKB">
        <authorList>
            <consortium name="Ensembl"/>
        </authorList>
    </citation>
    <scope>IDENTIFICATION</scope>
    <source>
        <strain evidence="8">Thoroughbred</strain>
    </source>
</reference>
<dbReference type="PANTHER" id="PTHR12010:SF25">
    <property type="entry name" value="40S RIBOSOMAL PROTEIN S29 PSEUDOGENE"/>
    <property type="match status" value="1"/>
</dbReference>
<comment type="similarity">
    <text evidence="1">Belongs to the universal ribosomal protein uS14 family.</text>
</comment>
<dbReference type="GO" id="GO:0002181">
    <property type="term" value="P:cytoplasmic translation"/>
    <property type="evidence" value="ECO:0000318"/>
    <property type="project" value="GO_Central"/>
</dbReference>
<evidence type="ECO:0000313" key="8">
    <source>
        <dbReference type="Ensembl" id="ENSECAP00000026814.2"/>
    </source>
</evidence>
<dbReference type="GO" id="GO:0008270">
    <property type="term" value="F:zinc ion binding"/>
    <property type="evidence" value="ECO:0000318"/>
    <property type="project" value="GO_Central"/>
</dbReference>
<dbReference type="PaxDb" id="9796-ENSECAP00000026814"/>
<name>A0A3Q2H0B1_HORSE</name>
<dbReference type="PANTHER" id="PTHR12010">
    <property type="entry name" value="40S RIBOSOMAL PROTEIN S29"/>
    <property type="match status" value="1"/>
</dbReference>
<evidence type="ECO:0000313" key="9">
    <source>
        <dbReference type="Proteomes" id="UP000002281"/>
    </source>
</evidence>
<dbReference type="STRING" id="9796.ENSECAP00000026814"/>
<comment type="function">
    <text evidence="7">Component of the small ribosomal subunit. The ribosome is a large ribonucleoprotein complex responsible for the synthesis of proteins in the cell.</text>
</comment>
<proteinExistence type="inferred from homology"/>
<dbReference type="FunFam" id="4.10.830.10:FF:000002">
    <property type="entry name" value="40S ribosomal protein S29"/>
    <property type="match status" value="1"/>
</dbReference>
<dbReference type="RefSeq" id="XP_070101898.1">
    <property type="nucleotide sequence ID" value="XM_070245797.1"/>
</dbReference>
<dbReference type="Bgee" id="ENSECAG00000038862">
    <property type="expression patterns" value="Expressed in articular cartilage of joint and 9 other cell types or tissues"/>
</dbReference>
<dbReference type="InterPro" id="IPR039744">
    <property type="entry name" value="RIbosomal_uS14_euk_arc"/>
</dbReference>
<evidence type="ECO:0000256" key="6">
    <source>
        <dbReference type="ARBA" id="ARBA00035455"/>
    </source>
</evidence>
<dbReference type="InterPro" id="IPR043140">
    <property type="entry name" value="Ribosomal_uS14_sf"/>
</dbReference>
<dbReference type="InParanoid" id="A0A3Q2H0B1"/>
<reference evidence="8 9" key="1">
    <citation type="journal article" date="2009" name="Science">
        <title>Genome sequence, comparative analysis, and population genetics of the domestic horse.</title>
        <authorList>
            <consortium name="Broad Institute Genome Sequencing Platform"/>
            <consortium name="Broad Institute Whole Genome Assembly Team"/>
            <person name="Wade C.M."/>
            <person name="Giulotto E."/>
            <person name="Sigurdsson S."/>
            <person name="Zoli M."/>
            <person name="Gnerre S."/>
            <person name="Imsland F."/>
            <person name="Lear T.L."/>
            <person name="Adelson D.L."/>
            <person name="Bailey E."/>
            <person name="Bellone R.R."/>
            <person name="Bloecker H."/>
            <person name="Distl O."/>
            <person name="Edgar R.C."/>
            <person name="Garber M."/>
            <person name="Leeb T."/>
            <person name="Mauceli E."/>
            <person name="MacLeod J.N."/>
            <person name="Penedo M.C.T."/>
            <person name="Raison J.M."/>
            <person name="Sharpe T."/>
            <person name="Vogel J."/>
            <person name="Andersson L."/>
            <person name="Antczak D.F."/>
            <person name="Biagi T."/>
            <person name="Binns M.M."/>
            <person name="Chowdhary B.P."/>
            <person name="Coleman S.J."/>
            <person name="Della Valle G."/>
            <person name="Fryc S."/>
            <person name="Guerin G."/>
            <person name="Hasegawa T."/>
            <person name="Hill E.W."/>
            <person name="Jurka J."/>
            <person name="Kiialainen A."/>
            <person name="Lindgren G."/>
            <person name="Liu J."/>
            <person name="Magnani E."/>
            <person name="Mickelson J.R."/>
            <person name="Murray J."/>
            <person name="Nergadze S.G."/>
            <person name="Onofrio R."/>
            <person name="Pedroni S."/>
            <person name="Piras M.F."/>
            <person name="Raudsepp T."/>
            <person name="Rocchi M."/>
            <person name="Roeed K.H."/>
            <person name="Ryder O.A."/>
            <person name="Searle S."/>
            <person name="Skow L."/>
            <person name="Swinburne J.E."/>
            <person name="Syvaenen A.C."/>
            <person name="Tozaki T."/>
            <person name="Valberg S.J."/>
            <person name="Vaudin M."/>
            <person name="White J.R."/>
            <person name="Zody M.C."/>
            <person name="Lander E.S."/>
            <person name="Lindblad-Toh K."/>
        </authorList>
    </citation>
    <scope>NUCLEOTIDE SEQUENCE [LARGE SCALE GENOMIC DNA]</scope>
    <source>
        <strain evidence="8 9">Thoroughbred</strain>
    </source>
</reference>
<sequence length="56" mass="6658">MGHQQLCWSHPRNFGQGSGSRCICSNRHSLIWKYGFNLCRQRFHQYAKDISFIKLD</sequence>
<evidence type="ECO:0000256" key="5">
    <source>
        <dbReference type="ARBA" id="ARBA00035167"/>
    </source>
</evidence>
<dbReference type="GeneTree" id="ENSGT00940000154720"/>
<organism evidence="8 9">
    <name type="scientific">Equus caballus</name>
    <name type="common">Horse</name>
    <dbReference type="NCBI Taxonomy" id="9796"/>
    <lineage>
        <taxon>Eukaryota</taxon>
        <taxon>Metazoa</taxon>
        <taxon>Chordata</taxon>
        <taxon>Craniata</taxon>
        <taxon>Vertebrata</taxon>
        <taxon>Euteleostomi</taxon>
        <taxon>Mammalia</taxon>
        <taxon>Eutheria</taxon>
        <taxon>Laurasiatheria</taxon>
        <taxon>Perissodactyla</taxon>
        <taxon>Equidae</taxon>
        <taxon>Equus</taxon>
    </lineage>
</organism>
<evidence type="ECO:0000256" key="1">
    <source>
        <dbReference type="ARBA" id="ARBA00009083"/>
    </source>
</evidence>
<keyword evidence="4" id="KW-0687">Ribonucleoprotein</keyword>
<protein>
    <recommendedName>
        <fullName evidence="5">Small ribosomal subunit protein uS14</fullName>
    </recommendedName>
    <alternativeName>
        <fullName evidence="6">40S ribosomal protein S29</fullName>
    </alternativeName>
</protein>
<keyword evidence="9" id="KW-1185">Reference proteome</keyword>
<comment type="subunit">
    <text evidence="2">Component of the 40S small ribosomal subunit.</text>
</comment>
<dbReference type="AlphaFoldDB" id="A0A3Q2H0B1"/>